<organism evidence="1 2">
    <name type="scientific">Aliivibrio sifiae</name>
    <dbReference type="NCBI Taxonomy" id="566293"/>
    <lineage>
        <taxon>Bacteria</taxon>
        <taxon>Pseudomonadati</taxon>
        <taxon>Pseudomonadota</taxon>
        <taxon>Gammaproteobacteria</taxon>
        <taxon>Vibrionales</taxon>
        <taxon>Vibrionaceae</taxon>
        <taxon>Aliivibrio</taxon>
    </lineage>
</organism>
<dbReference type="Gene3D" id="3.30.70.1240">
    <property type="entry name" value="DOPA-like domains"/>
    <property type="match status" value="1"/>
</dbReference>
<dbReference type="EMBL" id="MSCO01000002">
    <property type="protein sequence ID" value="PQJ84720.1"/>
    <property type="molecule type" value="Genomic_DNA"/>
</dbReference>
<dbReference type="Pfam" id="PF08883">
    <property type="entry name" value="DOPA_dioxygen"/>
    <property type="match status" value="1"/>
</dbReference>
<dbReference type="SUPFAM" id="SSF143410">
    <property type="entry name" value="DOPA-like"/>
    <property type="match status" value="1"/>
</dbReference>
<dbReference type="RefSeq" id="WP_105056117.1">
    <property type="nucleotide sequence ID" value="NZ_CAWNRT010000002.1"/>
</dbReference>
<dbReference type="InterPro" id="IPR014980">
    <property type="entry name" value="DOPA_dioxygen"/>
</dbReference>
<accession>A0A2S7X3D5</accession>
<protein>
    <submittedName>
        <fullName evidence="1">4,5-dioxygenase</fullName>
    </submittedName>
</protein>
<dbReference type="OrthoDB" id="572228at2"/>
<keyword evidence="1" id="KW-0560">Oxidoreductase</keyword>
<evidence type="ECO:0000313" key="1">
    <source>
        <dbReference type="EMBL" id="PQJ84720.1"/>
    </source>
</evidence>
<reference evidence="1 2" key="1">
    <citation type="submission" date="2016-12" db="EMBL/GenBank/DDBJ databases">
        <title>Diversity of luminous bacteria.</title>
        <authorList>
            <person name="Yoshizawa S."/>
            <person name="Kogure K."/>
        </authorList>
    </citation>
    <scope>NUCLEOTIDE SEQUENCE [LARGE SCALE GENOMIC DNA]</scope>
    <source>
        <strain evidence="1 2">ATCC 33715</strain>
    </source>
</reference>
<evidence type="ECO:0000313" key="2">
    <source>
        <dbReference type="Proteomes" id="UP000239263"/>
    </source>
</evidence>
<dbReference type="InterPro" id="IPR023389">
    <property type="entry name" value="DOPA-like_sf"/>
</dbReference>
<dbReference type="PANTHER" id="PTHR36423">
    <property type="entry name" value="AFR070WP"/>
    <property type="match status" value="1"/>
</dbReference>
<dbReference type="PIRSF" id="PIRSF028139">
    <property type="entry name" value="DOPA-diox_rel_Mll2280"/>
    <property type="match status" value="1"/>
</dbReference>
<keyword evidence="1" id="KW-0223">Dioxygenase</keyword>
<gene>
    <name evidence="1" type="ORF">BTO22_14540</name>
</gene>
<name>A0A2S7X3D5_9GAMM</name>
<comment type="caution">
    <text evidence="1">The sequence shown here is derived from an EMBL/GenBank/DDBJ whole genome shotgun (WGS) entry which is preliminary data.</text>
</comment>
<dbReference type="GO" id="GO:0051213">
    <property type="term" value="F:dioxygenase activity"/>
    <property type="evidence" value="ECO:0007669"/>
    <property type="project" value="UniProtKB-KW"/>
</dbReference>
<dbReference type="AlphaFoldDB" id="A0A2S7X3D5"/>
<dbReference type="PANTHER" id="PTHR36423:SF2">
    <property type="entry name" value="AFR070WP"/>
    <property type="match status" value="1"/>
</dbReference>
<sequence length="114" mass="13322">MSQLEIHGYHVHIYFDENSIDLAVDLTEELYERFGYELGNINKKPVGPHPIWSRQVSFKHNDYDTVISWLKVNREDLSILIHPLTDDEYIDHTTSAIWLGQPIKLDLSIFIANN</sequence>
<dbReference type="Proteomes" id="UP000239263">
    <property type="component" value="Unassembled WGS sequence"/>
</dbReference>
<proteinExistence type="predicted"/>